<dbReference type="InterPro" id="IPR052743">
    <property type="entry name" value="Glutaminase_GtaA"/>
</dbReference>
<comment type="caution">
    <text evidence="4">The sequence shown here is derived from an EMBL/GenBank/DDBJ whole genome shotgun (WGS) entry which is preliminary data.</text>
</comment>
<dbReference type="Pfam" id="PF10360">
    <property type="entry name" value="DUF2433"/>
    <property type="match status" value="1"/>
</dbReference>
<dbReference type="OrthoDB" id="3918848at2759"/>
<dbReference type="STRING" id="1314790.A0A1Y1WV73"/>
<dbReference type="EMBL" id="MCFE01000892">
    <property type="protein sequence ID" value="ORX77198.1"/>
    <property type="molecule type" value="Genomic_DNA"/>
</dbReference>
<protein>
    <recommendedName>
        <fullName evidence="3">RRM domain-containing protein</fullName>
    </recommendedName>
</protein>
<dbReference type="InterPro" id="IPR012677">
    <property type="entry name" value="Nucleotide-bd_a/b_plait_sf"/>
</dbReference>
<dbReference type="Gene3D" id="3.30.70.330">
    <property type="match status" value="1"/>
</dbReference>
<evidence type="ECO:0000256" key="2">
    <source>
        <dbReference type="SAM" id="MobiDB-lite"/>
    </source>
</evidence>
<feature type="domain" description="RRM" evidence="3">
    <location>
        <begin position="695"/>
        <end position="774"/>
    </location>
</feature>
<dbReference type="AlphaFoldDB" id="A0A1Y1WV73"/>
<dbReference type="InterPro" id="IPR018829">
    <property type="entry name" value="DUF2433"/>
</dbReference>
<dbReference type="InterPro" id="IPR035979">
    <property type="entry name" value="RBD_domain_sf"/>
</dbReference>
<feature type="region of interest" description="Disordered" evidence="2">
    <location>
        <begin position="569"/>
        <end position="603"/>
    </location>
</feature>
<evidence type="ECO:0000313" key="4">
    <source>
        <dbReference type="EMBL" id="ORX77198.1"/>
    </source>
</evidence>
<proteinExistence type="predicted"/>
<dbReference type="Proteomes" id="UP000193498">
    <property type="component" value="Unassembled WGS sequence"/>
</dbReference>
<evidence type="ECO:0000256" key="1">
    <source>
        <dbReference type="PROSITE-ProRule" id="PRU00176"/>
    </source>
</evidence>
<name>A0A1Y1WV73_9FUNG</name>
<organism evidence="4 5">
    <name type="scientific">Basidiobolus meristosporus CBS 931.73</name>
    <dbReference type="NCBI Taxonomy" id="1314790"/>
    <lineage>
        <taxon>Eukaryota</taxon>
        <taxon>Fungi</taxon>
        <taxon>Fungi incertae sedis</taxon>
        <taxon>Zoopagomycota</taxon>
        <taxon>Entomophthoromycotina</taxon>
        <taxon>Basidiobolomycetes</taxon>
        <taxon>Basidiobolales</taxon>
        <taxon>Basidiobolaceae</taxon>
        <taxon>Basidiobolus</taxon>
    </lineage>
</organism>
<sequence length="823" mass="91255">MTPEHTLSAKREQKYSFRPPRTLHGNTECQQNSCSSRYDTSSWQNWSANNRTKPKATFVVGKGQVNKSSSRCAEKNYSIFETNAGNILCVSNIRGNFSLLNKLAKSYNAVAVLHCGEFGVHVTLEFRKGRTSSYFDRILDAKLQTPRSSLRSIISSSPLLLQEDKKRLHSLPIEILRKHPDCQKLSQFTSILSGSMCFATPVFAVCGIDEDPTLLSNVMKGLVPHLQILHAGSNEALEIGGMKIRLFGMSGGFSSNQLFTLEDGQSNGRYINLAGMGRLVQAAQKVYDPSEIRILLTHVGPIKQKVIAQLAHALQTDYIIYAADYAHYCQSTIEPSHSIDPHLHHTRMMAERANILKIWSQIKADIKATYSPHQVNLIQSGLAIFNDLPSTQGTLRHFHTFGIPELDKGSLILNIANGTIAAETRSAGVNFAQRLRNTCRSHPVGTSLPKEATHTVSIAENYISASCYNKSGKKIAKEVRPLAQIQLRTCGKGDAPSPKADDDAKPASMWDGQLPEESIPPRVMAGQELVQPSSVECPTNEHVTETTTSKDSDRIYSWDDLVAEECGTETASATLDGSKQTSSWDSSEPREENAAGWGEPITFNPSTDWDTKLSSGIVLNRAFEWNDDEYDPEVVSRSADLGARKSGPPFSNGLKAIPPTRAKSPHVHPTEPKSGHFTSMRADQNPAMTSSPGPYRLWVGGFNDTSYTTEDVIKAFGDLRSSVKQVELIHDRHTGLQRHFCFVEFKDAVSMRQAQRKDGHEWCSGVLKIRKAGHYEQTNNRSHPPVATSNSEFEKRNFNGSSYRLYDIGKQGKTRDLDLCWRS</sequence>
<dbReference type="InParanoid" id="A0A1Y1WV73"/>
<dbReference type="SMART" id="SM00360">
    <property type="entry name" value="RRM"/>
    <property type="match status" value="1"/>
</dbReference>
<keyword evidence="1" id="KW-0694">RNA-binding</keyword>
<gene>
    <name evidence="4" type="ORF">K493DRAFT_342958</name>
</gene>
<feature type="region of interest" description="Disordered" evidence="2">
    <location>
        <begin position="1"/>
        <end position="29"/>
    </location>
</feature>
<feature type="compositionally biased region" description="Polar residues" evidence="2">
    <location>
        <begin position="569"/>
        <end position="586"/>
    </location>
</feature>
<feature type="region of interest" description="Disordered" evidence="2">
    <location>
        <begin position="640"/>
        <end position="692"/>
    </location>
</feature>
<dbReference type="Pfam" id="PF00076">
    <property type="entry name" value="RRM_1"/>
    <property type="match status" value="1"/>
</dbReference>
<accession>A0A1Y1WV73</accession>
<evidence type="ECO:0000259" key="3">
    <source>
        <dbReference type="PROSITE" id="PS50102"/>
    </source>
</evidence>
<dbReference type="InterPro" id="IPR000504">
    <property type="entry name" value="RRM_dom"/>
</dbReference>
<dbReference type="PROSITE" id="PS50102">
    <property type="entry name" value="RRM"/>
    <property type="match status" value="1"/>
</dbReference>
<dbReference type="PANTHER" id="PTHR31987:SF11">
    <property type="entry name" value="DUF2433 DOMAIN-CONTAINING PROTEIN"/>
    <property type="match status" value="1"/>
</dbReference>
<dbReference type="PANTHER" id="PTHR31987">
    <property type="entry name" value="GLUTAMINASE A-RELATED"/>
    <property type="match status" value="1"/>
</dbReference>
<dbReference type="GO" id="GO:0003723">
    <property type="term" value="F:RNA binding"/>
    <property type="evidence" value="ECO:0007669"/>
    <property type="project" value="UniProtKB-UniRule"/>
</dbReference>
<evidence type="ECO:0000313" key="5">
    <source>
        <dbReference type="Proteomes" id="UP000193498"/>
    </source>
</evidence>
<dbReference type="SUPFAM" id="SSF54928">
    <property type="entry name" value="RNA-binding domain, RBD"/>
    <property type="match status" value="1"/>
</dbReference>
<keyword evidence="5" id="KW-1185">Reference proteome</keyword>
<reference evidence="4 5" key="1">
    <citation type="submission" date="2016-07" db="EMBL/GenBank/DDBJ databases">
        <title>Pervasive Adenine N6-methylation of Active Genes in Fungi.</title>
        <authorList>
            <consortium name="DOE Joint Genome Institute"/>
            <person name="Mondo S.J."/>
            <person name="Dannebaum R.O."/>
            <person name="Kuo R.C."/>
            <person name="Labutti K."/>
            <person name="Haridas S."/>
            <person name="Kuo A."/>
            <person name="Salamov A."/>
            <person name="Ahrendt S.R."/>
            <person name="Lipzen A."/>
            <person name="Sullivan W."/>
            <person name="Andreopoulos W.B."/>
            <person name="Clum A."/>
            <person name="Lindquist E."/>
            <person name="Daum C."/>
            <person name="Ramamoorthy G.K."/>
            <person name="Gryganskyi A."/>
            <person name="Culley D."/>
            <person name="Magnuson J.K."/>
            <person name="James T.Y."/>
            <person name="O'Malley M.A."/>
            <person name="Stajich J.E."/>
            <person name="Spatafora J.W."/>
            <person name="Visel A."/>
            <person name="Grigoriev I.V."/>
        </authorList>
    </citation>
    <scope>NUCLEOTIDE SEQUENCE [LARGE SCALE GENOMIC DNA]</scope>
    <source>
        <strain evidence="4 5">CBS 931.73</strain>
    </source>
</reference>